<dbReference type="GO" id="GO:0010181">
    <property type="term" value="F:FMN binding"/>
    <property type="evidence" value="ECO:0007669"/>
    <property type="project" value="InterPro"/>
</dbReference>
<dbReference type="PANTHER" id="PTHR30546">
    <property type="entry name" value="FLAVODOXIN-RELATED PROTEIN WRBA-RELATED"/>
    <property type="match status" value="1"/>
</dbReference>
<dbReference type="PROSITE" id="PS50902">
    <property type="entry name" value="FLAVODOXIN_LIKE"/>
    <property type="match status" value="1"/>
</dbReference>
<dbReference type="Gene3D" id="3.40.50.360">
    <property type="match status" value="1"/>
</dbReference>
<dbReference type="InterPro" id="IPR029039">
    <property type="entry name" value="Flavoprotein-like_sf"/>
</dbReference>
<dbReference type="InterPro" id="IPR005025">
    <property type="entry name" value="FMN_Rdtase-like_dom"/>
</dbReference>
<dbReference type="InterPro" id="IPR008254">
    <property type="entry name" value="Flavodoxin/NO_synth"/>
</dbReference>
<organism evidence="2 3">
    <name type="scientific">Carnobacterium divergens DSM 20623</name>
    <dbReference type="NCBI Taxonomy" id="1449336"/>
    <lineage>
        <taxon>Bacteria</taxon>
        <taxon>Bacillati</taxon>
        <taxon>Bacillota</taxon>
        <taxon>Bacilli</taxon>
        <taxon>Lactobacillales</taxon>
        <taxon>Carnobacteriaceae</taxon>
        <taxon>Carnobacterium</taxon>
    </lineage>
</organism>
<dbReference type="SUPFAM" id="SSF52218">
    <property type="entry name" value="Flavoproteins"/>
    <property type="match status" value="1"/>
</dbReference>
<keyword evidence="3" id="KW-1185">Reference proteome</keyword>
<dbReference type="Proteomes" id="UP000051658">
    <property type="component" value="Unassembled WGS sequence"/>
</dbReference>
<feature type="domain" description="Flavodoxin-like" evidence="1">
    <location>
        <begin position="6"/>
        <end position="194"/>
    </location>
</feature>
<dbReference type="EMBL" id="JQBS01000035">
    <property type="protein sequence ID" value="KRN54815.1"/>
    <property type="molecule type" value="Genomic_DNA"/>
</dbReference>
<protein>
    <recommendedName>
        <fullName evidence="1">Flavodoxin-like domain-containing protein</fullName>
    </recommendedName>
</protein>
<accession>A0A0R2HPP8</accession>
<evidence type="ECO:0000313" key="3">
    <source>
        <dbReference type="Proteomes" id="UP000051658"/>
    </source>
</evidence>
<dbReference type="GO" id="GO:0016020">
    <property type="term" value="C:membrane"/>
    <property type="evidence" value="ECO:0007669"/>
    <property type="project" value="TreeGrafter"/>
</dbReference>
<dbReference type="GeneID" id="89589392"/>
<reference evidence="2 3" key="1">
    <citation type="journal article" date="2015" name="Genome Announc.">
        <title>Expanding the biotechnology potential of lactobacilli through comparative genomics of 213 strains and associated genera.</title>
        <authorList>
            <person name="Sun Z."/>
            <person name="Harris H.M."/>
            <person name="McCann A."/>
            <person name="Guo C."/>
            <person name="Argimon S."/>
            <person name="Zhang W."/>
            <person name="Yang X."/>
            <person name="Jeffery I.B."/>
            <person name="Cooney J.C."/>
            <person name="Kagawa T.F."/>
            <person name="Liu W."/>
            <person name="Song Y."/>
            <person name="Salvetti E."/>
            <person name="Wrobel A."/>
            <person name="Rasinkangas P."/>
            <person name="Parkhill J."/>
            <person name="Rea M.C."/>
            <person name="O'Sullivan O."/>
            <person name="Ritari J."/>
            <person name="Douillard F.P."/>
            <person name="Paul Ross R."/>
            <person name="Yang R."/>
            <person name="Briner A.E."/>
            <person name="Felis G.E."/>
            <person name="de Vos W.M."/>
            <person name="Barrangou R."/>
            <person name="Klaenhammer T.R."/>
            <person name="Caufield P.W."/>
            <person name="Cui Y."/>
            <person name="Zhang H."/>
            <person name="O'Toole P.W."/>
        </authorList>
    </citation>
    <scope>NUCLEOTIDE SEQUENCE [LARGE SCALE GENOMIC DNA]</scope>
    <source>
        <strain evidence="2 3">DSM 20623</strain>
    </source>
</reference>
<comment type="caution">
    <text evidence="2">The sequence shown here is derived from an EMBL/GenBank/DDBJ whole genome shotgun (WGS) entry which is preliminary data.</text>
</comment>
<name>A0A0R2HPP8_CARDV</name>
<sequence length="204" mass="21604">MSNTKIAVIYYSSTGGNTQMARWAADAAKEAGAEVRLLKAHELAPDVAIDSNPLWRKNVNETADIPEATSADLEWADGIIFSSPSRFGVMASQLKQFIDLQGGLWAQGKLANKAVTAMATAGNPHGGQEEVIQSIYTVMQHWSTILVPTGYINQSTFGAGGNPYGSSATISQDGEVVDAKNIQPAVADQAKRLVQVATALKNGL</sequence>
<dbReference type="PANTHER" id="PTHR30546:SF23">
    <property type="entry name" value="FLAVOPROTEIN-LIKE PROTEIN YCP4-RELATED"/>
    <property type="match status" value="1"/>
</dbReference>
<dbReference type="AlphaFoldDB" id="A0A0R2HPP8"/>
<dbReference type="RefSeq" id="WP_034568705.1">
    <property type="nucleotide sequence ID" value="NZ_JQBS01000035.1"/>
</dbReference>
<evidence type="ECO:0000313" key="2">
    <source>
        <dbReference type="EMBL" id="KRN54815.1"/>
    </source>
</evidence>
<dbReference type="GO" id="GO:0003955">
    <property type="term" value="F:NAD(P)H dehydrogenase (quinone) activity"/>
    <property type="evidence" value="ECO:0007669"/>
    <property type="project" value="TreeGrafter"/>
</dbReference>
<dbReference type="Pfam" id="PF03358">
    <property type="entry name" value="FMN_red"/>
    <property type="match status" value="1"/>
</dbReference>
<gene>
    <name evidence="2" type="ORF">IV74_GL002405</name>
</gene>
<dbReference type="eggNOG" id="COG0655">
    <property type="taxonomic scope" value="Bacteria"/>
</dbReference>
<proteinExistence type="predicted"/>
<dbReference type="PATRIC" id="fig|1449336.4.peg.2443"/>
<evidence type="ECO:0000259" key="1">
    <source>
        <dbReference type="PROSITE" id="PS50902"/>
    </source>
</evidence>